<proteinExistence type="predicted"/>
<dbReference type="SUPFAM" id="SSF52980">
    <property type="entry name" value="Restriction endonuclease-like"/>
    <property type="match status" value="1"/>
</dbReference>
<keyword evidence="2" id="KW-0540">Nuclease</keyword>
<protein>
    <submittedName>
        <fullName evidence="2">Uma2 family endonuclease</fullName>
    </submittedName>
</protein>
<gene>
    <name evidence="2" type="ORF">EHT25_21735</name>
</gene>
<keyword evidence="2" id="KW-0255">Endonuclease</keyword>
<dbReference type="InterPro" id="IPR012296">
    <property type="entry name" value="Nuclease_put_TT1808"/>
</dbReference>
<dbReference type="CDD" id="cd06260">
    <property type="entry name" value="DUF820-like"/>
    <property type="match status" value="1"/>
</dbReference>
<dbReference type="AlphaFoldDB" id="A0A3P1BIG2"/>
<keyword evidence="2" id="KW-0378">Hydrolase</keyword>
<dbReference type="RefSeq" id="WP_124877283.1">
    <property type="nucleotide sequence ID" value="NZ_RQJO01000010.1"/>
</dbReference>
<dbReference type="PANTHER" id="PTHR36558">
    <property type="entry name" value="GLR1098 PROTEIN"/>
    <property type="match status" value="1"/>
</dbReference>
<evidence type="ECO:0000313" key="3">
    <source>
        <dbReference type="Proteomes" id="UP000271925"/>
    </source>
</evidence>
<sequence>MKITSLDQLDLMQQYTYADYLTWQVQDRLELIRGYIWKMSPAPSRRHQQLVGNLFLPFGNYLKGKPYQVFIAPFDVRLPRTNKITNETIITVVQPDLCVICDPIKLDDAGCIGAPDLVIEVLSKGNTKKEMKEKFNAYEEAGVREYWVVLPEYNNVLVYVLNENGRFIGQHPYDESDTISPAVFPDLQIDLREVFEE</sequence>
<name>A0A3P1BIG2_9BACT</name>
<evidence type="ECO:0000313" key="2">
    <source>
        <dbReference type="EMBL" id="RRB00818.1"/>
    </source>
</evidence>
<dbReference type="PANTHER" id="PTHR36558:SF1">
    <property type="entry name" value="RESTRICTION ENDONUCLEASE DOMAIN-CONTAINING PROTEIN-RELATED"/>
    <property type="match status" value="1"/>
</dbReference>
<dbReference type="Proteomes" id="UP000271925">
    <property type="component" value="Unassembled WGS sequence"/>
</dbReference>
<dbReference type="GO" id="GO:0004519">
    <property type="term" value="F:endonuclease activity"/>
    <property type="evidence" value="ECO:0007669"/>
    <property type="project" value="UniProtKB-KW"/>
</dbReference>
<feature type="domain" description="Putative restriction endonuclease" evidence="1">
    <location>
        <begin position="19"/>
        <end position="191"/>
    </location>
</feature>
<dbReference type="EMBL" id="RQJO01000010">
    <property type="protein sequence ID" value="RRB00818.1"/>
    <property type="molecule type" value="Genomic_DNA"/>
</dbReference>
<accession>A0A3P1BIG2</accession>
<dbReference type="InterPro" id="IPR008538">
    <property type="entry name" value="Uma2"/>
</dbReference>
<comment type="caution">
    <text evidence="2">The sequence shown here is derived from an EMBL/GenBank/DDBJ whole genome shotgun (WGS) entry which is preliminary data.</text>
</comment>
<dbReference type="InterPro" id="IPR011335">
    <property type="entry name" value="Restrct_endonuc-II-like"/>
</dbReference>
<organism evidence="2 3">
    <name type="scientific">Larkinella rosea</name>
    <dbReference type="NCBI Taxonomy" id="2025312"/>
    <lineage>
        <taxon>Bacteria</taxon>
        <taxon>Pseudomonadati</taxon>
        <taxon>Bacteroidota</taxon>
        <taxon>Cytophagia</taxon>
        <taxon>Cytophagales</taxon>
        <taxon>Spirosomataceae</taxon>
        <taxon>Larkinella</taxon>
    </lineage>
</organism>
<evidence type="ECO:0000259" key="1">
    <source>
        <dbReference type="Pfam" id="PF05685"/>
    </source>
</evidence>
<dbReference type="OrthoDB" id="9808428at2"/>
<dbReference type="Gene3D" id="3.90.1570.10">
    <property type="entry name" value="tt1808, chain A"/>
    <property type="match status" value="1"/>
</dbReference>
<dbReference type="Pfam" id="PF05685">
    <property type="entry name" value="Uma2"/>
    <property type="match status" value="1"/>
</dbReference>
<reference evidence="2 3" key="1">
    <citation type="submission" date="2018-11" db="EMBL/GenBank/DDBJ databases">
        <authorList>
            <person name="Zhou Z."/>
            <person name="Wang G."/>
        </authorList>
    </citation>
    <scope>NUCLEOTIDE SEQUENCE [LARGE SCALE GENOMIC DNA]</scope>
    <source>
        <strain evidence="2 3">KCTC52004</strain>
    </source>
</reference>
<keyword evidence="3" id="KW-1185">Reference proteome</keyword>